<dbReference type="Proteomes" id="UP000197424">
    <property type="component" value="Chromosome"/>
</dbReference>
<name>A0A248LNS1_9NEIS</name>
<gene>
    <name evidence="2" type="ORF">LHGZ1_3002</name>
</gene>
<reference evidence="3" key="1">
    <citation type="submission" date="2017-06" db="EMBL/GenBank/DDBJ databases">
        <title>Whole genome sequence of Laribacter hongkongensis LHGZ1.</title>
        <authorList>
            <person name="Chen D."/>
            <person name="Wu H."/>
            <person name="Chen J."/>
        </authorList>
    </citation>
    <scope>NUCLEOTIDE SEQUENCE [LARGE SCALE GENOMIC DNA]</scope>
    <source>
        <strain evidence="3">LHGZ1</strain>
    </source>
</reference>
<evidence type="ECO:0000313" key="2">
    <source>
        <dbReference type="EMBL" id="ASJ25833.1"/>
    </source>
</evidence>
<dbReference type="AlphaFoldDB" id="A0A248LNS1"/>
<organism evidence="2 3">
    <name type="scientific">Laribacter hongkongensis</name>
    <dbReference type="NCBI Taxonomy" id="168471"/>
    <lineage>
        <taxon>Bacteria</taxon>
        <taxon>Pseudomonadati</taxon>
        <taxon>Pseudomonadota</taxon>
        <taxon>Betaproteobacteria</taxon>
        <taxon>Neisseriales</taxon>
        <taxon>Aquaspirillaceae</taxon>
        <taxon>Laribacter</taxon>
    </lineage>
</organism>
<evidence type="ECO:0000256" key="1">
    <source>
        <dbReference type="SAM" id="MobiDB-lite"/>
    </source>
</evidence>
<evidence type="ECO:0000313" key="3">
    <source>
        <dbReference type="Proteomes" id="UP000197424"/>
    </source>
</evidence>
<proteinExistence type="predicted"/>
<sequence>MPCPPVAGHSSRGALAERQLHAASCPGVSNMISSVMPPSSGLAWRHGPSDRMVSLLASSRAGQPSAMSGDNNRRQASS</sequence>
<feature type="region of interest" description="Disordered" evidence="1">
    <location>
        <begin position="58"/>
        <end position="78"/>
    </location>
</feature>
<protein>
    <submittedName>
        <fullName evidence="2">Uncharacterized protein</fullName>
    </submittedName>
</protein>
<dbReference type="EMBL" id="CP022115">
    <property type="protein sequence ID" value="ASJ25833.1"/>
    <property type="molecule type" value="Genomic_DNA"/>
</dbReference>
<accession>A0A248LNS1</accession>